<dbReference type="Proteomes" id="UP000029556">
    <property type="component" value="Unassembled WGS sequence"/>
</dbReference>
<organism evidence="7 8">
    <name type="scientific">Hoylesella buccalis DNF00853</name>
    <dbReference type="NCBI Taxonomy" id="1401074"/>
    <lineage>
        <taxon>Bacteria</taxon>
        <taxon>Pseudomonadati</taxon>
        <taxon>Bacteroidota</taxon>
        <taxon>Bacteroidia</taxon>
        <taxon>Bacteroidales</taxon>
        <taxon>Prevotellaceae</taxon>
        <taxon>Hoylesella</taxon>
    </lineage>
</organism>
<proteinExistence type="predicted"/>
<comment type="subcellular location">
    <subcellularLocation>
        <location evidence="1">Membrane</location>
        <topology evidence="1">Single-pass membrane protein</topology>
    </subcellularLocation>
</comment>
<dbReference type="Pfam" id="PF04357">
    <property type="entry name" value="TamB"/>
    <property type="match status" value="1"/>
</dbReference>
<evidence type="ECO:0000256" key="3">
    <source>
        <dbReference type="ARBA" id="ARBA00022989"/>
    </source>
</evidence>
<dbReference type="GO" id="GO:0005886">
    <property type="term" value="C:plasma membrane"/>
    <property type="evidence" value="ECO:0007669"/>
    <property type="project" value="InterPro"/>
</dbReference>
<reference evidence="7 8" key="1">
    <citation type="submission" date="2014-07" db="EMBL/GenBank/DDBJ databases">
        <authorList>
            <person name="McCorrison J."/>
            <person name="Sanka R."/>
            <person name="Torralba M."/>
            <person name="Gillis M."/>
            <person name="Haft D.H."/>
            <person name="Methe B."/>
            <person name="Sutton G."/>
            <person name="Nelson K.E."/>
        </authorList>
    </citation>
    <scope>NUCLEOTIDE SEQUENCE [LARGE SCALE GENOMIC DNA]</scope>
    <source>
        <strain evidence="7 8">DNF00853</strain>
    </source>
</reference>
<keyword evidence="4 5" id="KW-0472">Membrane</keyword>
<evidence type="ECO:0000313" key="8">
    <source>
        <dbReference type="Proteomes" id="UP000029556"/>
    </source>
</evidence>
<dbReference type="InterPro" id="IPR007452">
    <property type="entry name" value="TamB_C"/>
</dbReference>
<dbReference type="EMBL" id="JRNN01000035">
    <property type="protein sequence ID" value="KGF35847.1"/>
    <property type="molecule type" value="Genomic_DNA"/>
</dbReference>
<evidence type="ECO:0000256" key="2">
    <source>
        <dbReference type="ARBA" id="ARBA00022692"/>
    </source>
</evidence>
<sequence length="1475" mass="164279">MKKFKNILNIIIWSIVGIYLTIIILLRIPSIQDVCGQQVASLLSKRLGTEVKVERIDIGFLNRIIIDGLYVTDQQGKPMLQASRFSVKLDFIPLTRGEISISSAQLFGMQANLYKNSKNAKPNFQFVIDSLASKDTTTQARSIRIASVVLRHGSVKYDQLDIPQTRQFSPAHLYLKDISAHVIVSELSKDSLNVKLKNLSFKERSGLQVKSFSSKLRANTNHAILENFKLELPNSKLVLQQVRANYRMRDGAPYMPSLSYHGLIDNSHVTPSDLAFISSKLSEYHTPVNIQASLSGTASSLAIRHIHLLTKNELELTAKASIQRWAKTPKWNLDLQTLNLQQAAVKKYLPKEYQNTPLAKFDHIRLSGNFHGEGKDIYSKGIFSSNLGDIKFDATAAQGTYKGMLETIDFKLAPLLSNQDFGLLTAKIQLNEFRKQGSQAVFNIKGDVPKIEYKGYPYKNVSINGRGTLDAHSRLDHFDGTATLNDPNGVLNIQGKVDRNQTRYAAMFDLTAKDVNLSALHLMRKWPNRMVSLQASSQLSGRSLKDVTGRMLLSDVMMRDPNRTYSLSRLELKTGYDQRQEHFISLDGDFGNALVVGTFDYNSILQNIENVIIDKLPGIQLLTPMTRRVTPRTNVRLYADIIKADWANFLFDIPLSLQQPLQLSGTINSVNNQLNINVNAPDFTYDGSRYQDNHLHLSTPTDTLHFSAEANKLDAENKRWTWRVQSSAANDHLLTTLWFDNHASHPLQGTLNTTTQFFKKKNGEPAAHVIIHPSEILIEDSIWNIEPSDIMYSKNHLTVDHFSIHHDDQHIIVAGLATKNPMDTLVFDLKGIDVNYVLNLLQFDAVTFGGRLSGRAFASGVFGKPQGHANVQVSSFEFETGQMGVLDANVSWNAPLKQIDIQAQANDQGRQTLINGFVSPSKHYIDLAIQARQTRLQFLEGFCGSFMQDVDASGTGLLRLYGDLSYLNLTGQVVADGSLGITPLNTHYTLRRGMITLTPDEIIFKNDTIYDRNENIGIVNGSLRHDNLTNLRYDLHIAAENLLAYDTHAFGGNTFYGTAYINGTCAITGNGDDLNIDVNAIPQKGSQIVYNVAGLDAVSTQNFIRWSTRTDSLQPDSIAPRQHTTDLAAQKLPEVSGDLHLNLLINCTPNLTLKLLMDNKTGDYIALNGNGVLRANYYDKGAFEMFGNYVVDHGIYGLTIQNVIKKDFLFQQGSTITFGGDPYHAALNLNATHTVNGVSLADLNIGRSFTNNNVRINCLMNITGTPQAPRVDFNLDMPTLSNDAKQMVYSLINSEEEMNQQVLYLLAVGRFYSQGTNNNAGTDGTAQQSQASLAMQSILSGTLSQQINNVLNTVIDNANWNIGANISTGTEGFNNAEYEGLLSGRLLNNRLLINGQFGYRDNPNATTTFIGDFDIRYLLLPSGNLAIKVYNQTNDRYFTRNSLTTQGVGLILKKDFTNLKDLFGRRRTKKAKPSK</sequence>
<keyword evidence="3 5" id="KW-1133">Transmembrane helix</keyword>
<name>A0A096AZ59_9BACT</name>
<dbReference type="InterPro" id="IPR052894">
    <property type="entry name" value="AsmA-related"/>
</dbReference>
<accession>A0A096AZ59</accession>
<protein>
    <recommendedName>
        <fullName evidence="6">Translocation and assembly module TamB C-terminal domain-containing protein</fullName>
    </recommendedName>
</protein>
<evidence type="ECO:0000256" key="5">
    <source>
        <dbReference type="SAM" id="Phobius"/>
    </source>
</evidence>
<dbReference type="PANTHER" id="PTHR30441:SF8">
    <property type="entry name" value="DUF748 DOMAIN-CONTAINING PROTEIN"/>
    <property type="match status" value="1"/>
</dbReference>
<evidence type="ECO:0000256" key="1">
    <source>
        <dbReference type="ARBA" id="ARBA00004167"/>
    </source>
</evidence>
<gene>
    <name evidence="7" type="ORF">HMPREF2137_03935</name>
</gene>
<feature type="transmembrane region" description="Helical" evidence="5">
    <location>
        <begin position="7"/>
        <end position="28"/>
    </location>
</feature>
<keyword evidence="2 5" id="KW-0812">Transmembrane</keyword>
<comment type="caution">
    <text evidence="7">The sequence shown here is derived from an EMBL/GenBank/DDBJ whole genome shotgun (WGS) entry which is preliminary data.</text>
</comment>
<dbReference type="PANTHER" id="PTHR30441">
    <property type="entry name" value="DUF748 DOMAIN-CONTAINING PROTEIN"/>
    <property type="match status" value="1"/>
</dbReference>
<evidence type="ECO:0000313" key="7">
    <source>
        <dbReference type="EMBL" id="KGF35847.1"/>
    </source>
</evidence>
<evidence type="ECO:0000259" key="6">
    <source>
        <dbReference type="Pfam" id="PF04357"/>
    </source>
</evidence>
<feature type="domain" description="Translocation and assembly module TamB C-terminal" evidence="6">
    <location>
        <begin position="1012"/>
        <end position="1456"/>
    </location>
</feature>
<evidence type="ECO:0000256" key="4">
    <source>
        <dbReference type="ARBA" id="ARBA00023136"/>
    </source>
</evidence>
<dbReference type="GO" id="GO:0090313">
    <property type="term" value="P:regulation of protein targeting to membrane"/>
    <property type="evidence" value="ECO:0007669"/>
    <property type="project" value="TreeGrafter"/>
</dbReference>
<dbReference type="GO" id="GO:0009306">
    <property type="term" value="P:protein secretion"/>
    <property type="evidence" value="ECO:0007669"/>
    <property type="project" value="InterPro"/>
</dbReference>